<accession>A0A7E4W7U3</accession>
<name>A0A7E4W7U3_PANRE</name>
<proteinExistence type="predicted"/>
<reference evidence="2" key="1">
    <citation type="journal article" date="2013" name="Genetics">
        <title>The draft genome and transcriptome of Panagrellus redivivus are shaped by the harsh demands of a free-living lifestyle.</title>
        <authorList>
            <person name="Srinivasan J."/>
            <person name="Dillman A.R."/>
            <person name="Macchietto M.G."/>
            <person name="Heikkinen L."/>
            <person name="Lakso M."/>
            <person name="Fracchia K.M."/>
            <person name="Antoshechkin I."/>
            <person name="Mortazavi A."/>
            <person name="Wong G."/>
            <person name="Sternberg P.W."/>
        </authorList>
    </citation>
    <scope>NUCLEOTIDE SEQUENCE [LARGE SCALE GENOMIC DNA]</scope>
    <source>
        <strain evidence="2">MT8872</strain>
    </source>
</reference>
<organism evidence="2 3">
    <name type="scientific">Panagrellus redivivus</name>
    <name type="common">Microworm</name>
    <dbReference type="NCBI Taxonomy" id="6233"/>
    <lineage>
        <taxon>Eukaryota</taxon>
        <taxon>Metazoa</taxon>
        <taxon>Ecdysozoa</taxon>
        <taxon>Nematoda</taxon>
        <taxon>Chromadorea</taxon>
        <taxon>Rhabditida</taxon>
        <taxon>Tylenchina</taxon>
        <taxon>Panagrolaimomorpha</taxon>
        <taxon>Panagrolaimoidea</taxon>
        <taxon>Panagrolaimidae</taxon>
        <taxon>Panagrellus</taxon>
    </lineage>
</organism>
<reference evidence="3" key="2">
    <citation type="submission" date="2020-10" db="UniProtKB">
        <authorList>
            <consortium name="WormBaseParasite"/>
        </authorList>
    </citation>
    <scope>IDENTIFICATION</scope>
</reference>
<dbReference type="Proteomes" id="UP000492821">
    <property type="component" value="Unassembled WGS sequence"/>
</dbReference>
<evidence type="ECO:0000313" key="3">
    <source>
        <dbReference type="WBParaSite" id="Pan_g7147.t1"/>
    </source>
</evidence>
<dbReference type="WBParaSite" id="Pan_g7147.t1">
    <property type="protein sequence ID" value="Pan_g7147.t1"/>
    <property type="gene ID" value="Pan_g7147"/>
</dbReference>
<sequence length="77" mass="8795">MASMSDDDQEARYLNSVAHRFRFSPGLIFQFANVPARQRRANNLANMMRLGKRATESTYEDSQPLLETYADSHPSTL</sequence>
<protein>
    <submittedName>
        <fullName evidence="3">PolyA_pol_RNAbd domain-containing protein</fullName>
    </submittedName>
</protein>
<keyword evidence="2" id="KW-1185">Reference proteome</keyword>
<evidence type="ECO:0000313" key="2">
    <source>
        <dbReference type="Proteomes" id="UP000492821"/>
    </source>
</evidence>
<dbReference type="AlphaFoldDB" id="A0A7E4W7U3"/>
<feature type="region of interest" description="Disordered" evidence="1">
    <location>
        <begin position="55"/>
        <end position="77"/>
    </location>
</feature>
<evidence type="ECO:0000256" key="1">
    <source>
        <dbReference type="SAM" id="MobiDB-lite"/>
    </source>
</evidence>